<reference evidence="2" key="1">
    <citation type="submission" date="2023-07" db="EMBL/GenBank/DDBJ databases">
        <title>Whole genome shotgun sequence of Streptomyces achromogenes subsp. rubradiris NBRC 14000.</title>
        <authorList>
            <person name="Komaki H."/>
            <person name="Tamura T."/>
        </authorList>
    </citation>
    <scope>NUCLEOTIDE SEQUENCE [LARGE SCALE GENOMIC DNA]</scope>
    <source>
        <strain evidence="2">NBRC 14000</strain>
    </source>
</reference>
<protein>
    <submittedName>
        <fullName evidence="1">Uncharacterized protein</fullName>
    </submittedName>
</protein>
<organism evidence="1 2">
    <name type="scientific">Streptomyces rubradiris</name>
    <name type="common">Streptomyces achromogenes subsp. rubradiris</name>
    <dbReference type="NCBI Taxonomy" id="285531"/>
    <lineage>
        <taxon>Bacteria</taxon>
        <taxon>Bacillati</taxon>
        <taxon>Actinomycetota</taxon>
        <taxon>Actinomycetes</taxon>
        <taxon>Kitasatosporales</taxon>
        <taxon>Streptomycetaceae</taxon>
        <taxon>Streptomyces</taxon>
    </lineage>
</organism>
<dbReference type="EMBL" id="BNEA01000010">
    <property type="protein sequence ID" value="GHI52808.1"/>
    <property type="molecule type" value="Genomic_DNA"/>
</dbReference>
<accession>A0ABQ3RAC2</accession>
<proteinExistence type="predicted"/>
<evidence type="ECO:0000313" key="1">
    <source>
        <dbReference type="EMBL" id="GHI52808.1"/>
    </source>
</evidence>
<sequence length="255" mass="28254">MGDLWVCRQSGNSEVREAPVMTMVTIQLPEDRLDITALNLSFADLPVASASAALVRGFGGDLDELGESLRECFADGASWCRVGNAVHTVTDGDAEVRLVPRPDVPTWHADYFRASWGNSEGARIPPEFRLQYALYVDRRDGARESCLEGKDLRAVAARDGAAGVDTLVRHHRAQLAEWYEALDELLRSVQTAEDLPAWATSVVQDELLDWHRTREYLTSAVFEYHHGDAGPRPETVFGNLCFHFSTGSVELVPNL</sequence>
<dbReference type="Proteomes" id="UP000646738">
    <property type="component" value="Unassembled WGS sequence"/>
</dbReference>
<comment type="caution">
    <text evidence="1">The sequence shown here is derived from an EMBL/GenBank/DDBJ whole genome shotgun (WGS) entry which is preliminary data.</text>
</comment>
<evidence type="ECO:0000313" key="2">
    <source>
        <dbReference type="Proteomes" id="UP000646738"/>
    </source>
</evidence>
<gene>
    <name evidence="1" type="ORF">Srubr_26540</name>
</gene>
<name>A0ABQ3RAC2_STRRR</name>
<keyword evidence="2" id="KW-1185">Reference proteome</keyword>